<proteinExistence type="predicted"/>
<accession>A0ABW2PIE7</accession>
<dbReference type="Proteomes" id="UP001596439">
    <property type="component" value="Unassembled WGS sequence"/>
</dbReference>
<dbReference type="RefSeq" id="WP_214787096.1">
    <property type="nucleotide sequence ID" value="NZ_JANIEL010000051.1"/>
</dbReference>
<protein>
    <recommendedName>
        <fullName evidence="3">DUF3168 domain-containing protein</fullName>
    </recommendedName>
</protein>
<gene>
    <name evidence="1" type="ORF">ACFQO8_03830</name>
</gene>
<sequence>MNMNAFADMLYDVLRLKHTRVYRNKAPQSPTYPFVIYRVESAMDMSPSEDLYVHVDIYEDENVSVRALESLADLIDGNGDGLEPTGLNQLILRANGLNAHFKREQRQHIPSLEIDGVQAVNLRYDVRVYFN</sequence>
<evidence type="ECO:0000313" key="1">
    <source>
        <dbReference type="EMBL" id="MFC7389261.1"/>
    </source>
</evidence>
<keyword evidence="2" id="KW-1185">Reference proteome</keyword>
<evidence type="ECO:0000313" key="2">
    <source>
        <dbReference type="Proteomes" id="UP001596439"/>
    </source>
</evidence>
<reference evidence="2" key="1">
    <citation type="journal article" date="2019" name="Int. J. Syst. Evol. Microbiol.">
        <title>The Global Catalogue of Microorganisms (GCM) 10K type strain sequencing project: providing services to taxonomists for standard genome sequencing and annotation.</title>
        <authorList>
            <consortium name="The Broad Institute Genomics Platform"/>
            <consortium name="The Broad Institute Genome Sequencing Center for Infectious Disease"/>
            <person name="Wu L."/>
            <person name="Ma J."/>
        </authorList>
    </citation>
    <scope>NUCLEOTIDE SEQUENCE [LARGE SCALE GENOMIC DNA]</scope>
    <source>
        <strain evidence="2">CCUG 55590</strain>
    </source>
</reference>
<organism evidence="1 2">
    <name type="scientific">Exiguobacterium aestuarii</name>
    <dbReference type="NCBI Taxonomy" id="273527"/>
    <lineage>
        <taxon>Bacteria</taxon>
        <taxon>Bacillati</taxon>
        <taxon>Bacillota</taxon>
        <taxon>Bacilli</taxon>
        <taxon>Bacillales</taxon>
        <taxon>Bacillales Family XII. Incertae Sedis</taxon>
        <taxon>Exiguobacterium</taxon>
    </lineage>
</organism>
<comment type="caution">
    <text evidence="1">The sequence shown here is derived from an EMBL/GenBank/DDBJ whole genome shotgun (WGS) entry which is preliminary data.</text>
</comment>
<name>A0ABW2PIE7_9BACL</name>
<evidence type="ECO:0008006" key="3">
    <source>
        <dbReference type="Google" id="ProtNLM"/>
    </source>
</evidence>
<dbReference type="EMBL" id="JBHTCE010000001">
    <property type="protein sequence ID" value="MFC7389261.1"/>
    <property type="molecule type" value="Genomic_DNA"/>
</dbReference>